<dbReference type="GO" id="GO:0009266">
    <property type="term" value="P:response to temperature stimulus"/>
    <property type="evidence" value="ECO:0007669"/>
    <property type="project" value="UniProtKB-ARBA"/>
</dbReference>
<dbReference type="SMART" id="SM00220">
    <property type="entry name" value="S_TKc"/>
    <property type="match status" value="1"/>
</dbReference>
<dbReference type="InterPro" id="IPR001245">
    <property type="entry name" value="Ser-Thr/Tyr_kinase_cat_dom"/>
</dbReference>
<dbReference type="Pfam" id="PF00909">
    <property type="entry name" value="Ammonium_transp"/>
    <property type="match status" value="1"/>
</dbReference>
<feature type="transmembrane region" description="Helical" evidence="18">
    <location>
        <begin position="124"/>
        <end position="143"/>
    </location>
</feature>
<feature type="transmembrane region" description="Helical" evidence="18">
    <location>
        <begin position="155"/>
        <end position="171"/>
    </location>
</feature>
<evidence type="ECO:0000256" key="12">
    <source>
        <dbReference type="ARBA" id="ARBA00023134"/>
    </source>
</evidence>
<keyword evidence="11 18" id="KW-1133">Transmembrane helix</keyword>
<comment type="subcellular location">
    <subcellularLocation>
        <location evidence="3">Cell membrane</location>
        <topology evidence="3">Single-pass membrane protein</topology>
    </subcellularLocation>
    <subcellularLocation>
        <location evidence="2">Membrane</location>
        <topology evidence="2">Multi-pass membrane protein</topology>
    </subcellularLocation>
</comment>
<dbReference type="STRING" id="1561998.A0A1I7T5G0"/>
<keyword evidence="14" id="KW-0325">Glycoprotein</keyword>
<dbReference type="FunFam" id="1.10.3430.10:FF:000021">
    <property type="entry name" value="RH (Rhesus) antigen Related"/>
    <property type="match status" value="1"/>
</dbReference>
<evidence type="ECO:0000256" key="9">
    <source>
        <dbReference type="ARBA" id="ARBA00022741"/>
    </source>
</evidence>
<dbReference type="Pfam" id="PF07714">
    <property type="entry name" value="PK_Tyr_Ser-Thr"/>
    <property type="match status" value="1"/>
</dbReference>
<dbReference type="GO" id="GO:0046872">
    <property type="term" value="F:metal ion binding"/>
    <property type="evidence" value="ECO:0007669"/>
    <property type="project" value="UniProtKB-KW"/>
</dbReference>
<dbReference type="GO" id="GO:0004672">
    <property type="term" value="F:protein kinase activity"/>
    <property type="evidence" value="ECO:0007669"/>
    <property type="project" value="InterPro"/>
</dbReference>
<evidence type="ECO:0000256" key="5">
    <source>
        <dbReference type="ARBA" id="ARBA00022475"/>
    </source>
</evidence>
<dbReference type="GO" id="GO:0005886">
    <property type="term" value="C:plasma membrane"/>
    <property type="evidence" value="ECO:0007669"/>
    <property type="project" value="UniProtKB-SubCell"/>
</dbReference>
<dbReference type="PROSITE" id="PS50011">
    <property type="entry name" value="PROTEIN_KINASE_DOM"/>
    <property type="match status" value="1"/>
</dbReference>
<keyword evidence="9" id="KW-0547">Nucleotide-binding</keyword>
<keyword evidence="15" id="KW-0456">Lyase</keyword>
<dbReference type="GO" id="GO:0005525">
    <property type="term" value="F:GTP binding"/>
    <property type="evidence" value="ECO:0007669"/>
    <property type="project" value="UniProtKB-KW"/>
</dbReference>
<dbReference type="InterPro" id="IPR029787">
    <property type="entry name" value="Nucleotide_cyclase"/>
</dbReference>
<evidence type="ECO:0000256" key="11">
    <source>
        <dbReference type="ARBA" id="ARBA00022989"/>
    </source>
</evidence>
<dbReference type="InterPro" id="IPR028082">
    <property type="entry name" value="Peripla_BP_I"/>
</dbReference>
<evidence type="ECO:0000256" key="8">
    <source>
        <dbReference type="ARBA" id="ARBA00022729"/>
    </source>
</evidence>
<dbReference type="GO" id="GO:0043005">
    <property type="term" value="C:neuron projection"/>
    <property type="evidence" value="ECO:0007669"/>
    <property type="project" value="UniProtKB-ARBA"/>
</dbReference>
<dbReference type="Pfam" id="PF00211">
    <property type="entry name" value="Guanylate_cyc"/>
    <property type="match status" value="1"/>
</dbReference>
<reference evidence="22" key="1">
    <citation type="submission" date="2016-11" db="UniProtKB">
        <authorList>
            <consortium name="WormBaseParasite"/>
        </authorList>
    </citation>
    <scope>IDENTIFICATION</scope>
</reference>
<dbReference type="SUPFAM" id="SSF53822">
    <property type="entry name" value="Periplasmic binding protein-like I"/>
    <property type="match status" value="1"/>
</dbReference>
<dbReference type="GO" id="GO:0004383">
    <property type="term" value="F:guanylate cyclase activity"/>
    <property type="evidence" value="ECO:0007669"/>
    <property type="project" value="UniProtKB-EC"/>
</dbReference>
<dbReference type="GO" id="GO:0008519">
    <property type="term" value="F:ammonium channel activity"/>
    <property type="evidence" value="ECO:0007669"/>
    <property type="project" value="InterPro"/>
</dbReference>
<evidence type="ECO:0000256" key="1">
    <source>
        <dbReference type="ARBA" id="ARBA00001436"/>
    </source>
</evidence>
<dbReference type="WBParaSite" id="Csp11.Scaffold512.g2580.t2">
    <property type="protein sequence ID" value="Csp11.Scaffold512.g2580.t2"/>
    <property type="gene ID" value="Csp11.Scaffold512.g2580"/>
</dbReference>
<evidence type="ECO:0000256" key="16">
    <source>
        <dbReference type="ARBA" id="ARBA00023293"/>
    </source>
</evidence>
<proteinExistence type="predicted"/>
<feature type="transmembrane region" description="Helical" evidence="18">
    <location>
        <begin position="275"/>
        <end position="296"/>
    </location>
</feature>
<dbReference type="GO" id="GO:0004016">
    <property type="term" value="F:adenylate cyclase activity"/>
    <property type="evidence" value="ECO:0007669"/>
    <property type="project" value="TreeGrafter"/>
</dbReference>
<dbReference type="PANTHER" id="PTHR11920:SF485">
    <property type="entry name" value="RECEPTOR-TYPE GUANYLATE CYCLASE DAF-11"/>
    <property type="match status" value="1"/>
</dbReference>
<dbReference type="Gene3D" id="3.30.70.1230">
    <property type="entry name" value="Nucleotide cyclase"/>
    <property type="match status" value="1"/>
</dbReference>
<dbReference type="GO" id="GO:0007168">
    <property type="term" value="P:receptor guanylyl cyclase signaling pathway"/>
    <property type="evidence" value="ECO:0007669"/>
    <property type="project" value="TreeGrafter"/>
</dbReference>
<dbReference type="GO" id="GO:0005524">
    <property type="term" value="F:ATP binding"/>
    <property type="evidence" value="ECO:0007669"/>
    <property type="project" value="InterPro"/>
</dbReference>
<feature type="transmembrane region" description="Helical" evidence="18">
    <location>
        <begin position="250"/>
        <end position="269"/>
    </location>
</feature>
<dbReference type="EC" id="4.6.1.2" evidence="4"/>
<keyword evidence="5" id="KW-1003">Cell membrane</keyword>
<keyword evidence="12" id="KW-0342">GTP-binding</keyword>
<keyword evidence="10" id="KW-0460">Magnesium</keyword>
<feature type="region of interest" description="Disordered" evidence="17">
    <location>
        <begin position="1429"/>
        <end position="1476"/>
    </location>
</feature>
<evidence type="ECO:0000313" key="22">
    <source>
        <dbReference type="WBParaSite" id="Csp11.Scaffold512.g2580.t2"/>
    </source>
</evidence>
<protein>
    <recommendedName>
        <fullName evidence="4">guanylate cyclase</fullName>
        <ecNumber evidence="4">4.6.1.2</ecNumber>
    </recommendedName>
</protein>
<feature type="domain" description="Guanylate cyclase" evidence="20">
    <location>
        <begin position="1167"/>
        <end position="1297"/>
    </location>
</feature>
<feature type="compositionally biased region" description="Acidic residues" evidence="17">
    <location>
        <begin position="1448"/>
        <end position="1457"/>
    </location>
</feature>
<dbReference type="SMART" id="SM00044">
    <property type="entry name" value="CYCc"/>
    <property type="match status" value="1"/>
</dbReference>
<evidence type="ECO:0000259" key="20">
    <source>
        <dbReference type="PROSITE" id="PS50125"/>
    </source>
</evidence>
<evidence type="ECO:0000256" key="13">
    <source>
        <dbReference type="ARBA" id="ARBA00023136"/>
    </source>
</evidence>
<evidence type="ECO:0000256" key="14">
    <source>
        <dbReference type="ARBA" id="ARBA00023180"/>
    </source>
</evidence>
<feature type="transmembrane region" description="Helical" evidence="18">
    <location>
        <begin position="317"/>
        <end position="334"/>
    </location>
</feature>
<feature type="compositionally biased region" description="Polar residues" evidence="17">
    <location>
        <begin position="1466"/>
        <end position="1476"/>
    </location>
</feature>
<feature type="domain" description="Protein kinase" evidence="19">
    <location>
        <begin position="744"/>
        <end position="1097"/>
    </location>
</feature>
<dbReference type="PRINTS" id="PR00342">
    <property type="entry name" value="RHESUSRHD"/>
</dbReference>
<feature type="transmembrane region" description="Helical" evidence="18">
    <location>
        <begin position="64"/>
        <end position="85"/>
    </location>
</feature>
<sequence>MQTIFIFLFAKYVKYIDPLDDSRRVYSGTDYPLFQDVHLMIFVGFGFLMAFLKRYGFSAVSVNLLLSAFVIQFAMLLRGFLTVAFEETGLFSIGIPEMISAESSCAAVLITMGVLLGRLTPVQFLLLAFFETLLNVVVEHFVFNYLHVNDSGRSLSVHTFGAYFGLAAALVGHKKNVMEMDEHGGIHHSDLFSMIGTLLLWVFFPSFNAAIQEPEDARHRAIMNTYLAMASSTVTTFMISSCVDTLGRFNMIHIQSSTLAGGVAIGSAANAVLYPYHAVIVGVVSAILSVIGHAWISPRLERTFHLFDTCGVHNLHGMPGILAGLLSIGFAYFYEPESYGKTLYHIYPYWIGGELNGDRNNVSQAQFQAIGLLVILTSAIIGGLLTAFSAGRRHDGVILFFILFILLEIPSKTSATDVPVSLFIDPTIQNADSIFNQAKEEVLQFAPNVTLQNVVYQSPQCGNTETDTKEIFTYFQNYHSQNHRITMGPVCSANFLRFANLSAEIQALQINILKGYPYEHPTMIDMVTRSPQNLGENLVTILKEFEWAQVGAVLCEECYSDDQLASETYFDAIGRVLETNNIAIHNNCYEKSKVSSFLSKYSFSTEEETIISLQMYEGYHLLGHYLYTASVDSTLFNYVSPEKSVASMDIHGPFGDIYIDVNGQRIAGYEVKRVSKAQVSSNYLIDLGTVTTSKKCSRLACLHYELNSTVSFEPPKDVPLCGFHGEICDQTGVIYAIVVVIAIACVFVLLCSGIRSVLVTGKGRSISNPWLIPFYDLRFIDLSNTDGSQNLSIQSIKQKMEERTHLKRISRNRLLASVDQTFVACDKYVIRDKIRYDKLDVNLLYQIFQMRSNIQHDNLNGFIGLAFDRASHIYVIWTQCFRGSLHDHIFTSKSKRETATNFEGAFLRDILKGLEYLHTISALEYHGSLTLFNCMLDSHWIVKLSGFGMDRLLIKWKAGGQIFTEDHTPLIRSEELHYYDPALKKIWRQFTGTKADKQLINAEFGRKCDMYGFGVCLYEIYFKKKFVPILFDTPSESEDESLLLDDANDEIASKYPLPIVIPDGVFMHNDLLRTLENCFGNNRPDIKLVRKVIDTVLKMQGSLVDLMIKNLTSYTVGLTKTVEIRTVQLQVEQRKSDALLAELIPSSIARELQTGFRIEPKIYPNATILYSDIVGFTSLCSQSSPMEVVTLLSGMYQRFDLIISQQGGYKMETIGDAYCVAAGLPIPTEHEHVKMICMIALLQRECLHQFEIPHRPGQYLNCRWGFNSGEVFAGIIGVKAPRYACFGEAATLASKMESNGMEDRIQMTLSSKQIIEEHYSEFTTSSRGGTSIEGYGFLITYWLEGLETSAASRVSEFQKSMYQMLEEIAKEPQSAFAWSSSERRDKMAMARERLMAERRMMAERLQRQQTIQEALEEHEEEVEMNVVLKDEDAKNDSVDLASIISTQPDDDDEEENEIVAGRGRTIDSQASTIPEN</sequence>
<keyword evidence="6 18" id="KW-0812">Transmembrane</keyword>
<dbReference type="GO" id="GO:0009581">
    <property type="term" value="P:detection of external stimulus"/>
    <property type="evidence" value="ECO:0007669"/>
    <property type="project" value="UniProtKB-ARBA"/>
</dbReference>
<feature type="transmembrane region" description="Helical" evidence="18">
    <location>
        <begin position="191"/>
        <end position="211"/>
    </location>
</feature>
<dbReference type="GO" id="GO:0009582">
    <property type="term" value="P:detection of abiotic stimulus"/>
    <property type="evidence" value="ECO:0007669"/>
    <property type="project" value="UniProtKB-ARBA"/>
</dbReference>
<evidence type="ECO:0000256" key="4">
    <source>
        <dbReference type="ARBA" id="ARBA00012202"/>
    </source>
</evidence>
<dbReference type="Gene3D" id="1.10.3430.10">
    <property type="entry name" value="Ammonium transporter AmtB like domains"/>
    <property type="match status" value="1"/>
</dbReference>
<dbReference type="SUPFAM" id="SSF55073">
    <property type="entry name" value="Nucleotide cyclase"/>
    <property type="match status" value="1"/>
</dbReference>
<keyword evidence="21" id="KW-1185">Reference proteome</keyword>
<evidence type="ECO:0000256" key="18">
    <source>
        <dbReference type="SAM" id="Phobius"/>
    </source>
</evidence>
<evidence type="ECO:0000256" key="3">
    <source>
        <dbReference type="ARBA" id="ARBA00004162"/>
    </source>
</evidence>
<evidence type="ECO:0000256" key="15">
    <source>
        <dbReference type="ARBA" id="ARBA00023239"/>
    </source>
</evidence>
<dbReference type="SUPFAM" id="SSF56112">
    <property type="entry name" value="Protein kinase-like (PK-like)"/>
    <property type="match status" value="1"/>
</dbReference>
<dbReference type="CDD" id="cd07302">
    <property type="entry name" value="CHD"/>
    <property type="match status" value="1"/>
</dbReference>
<dbReference type="InterPro" id="IPR029020">
    <property type="entry name" value="Ammonium/urea_transptr"/>
</dbReference>
<dbReference type="GO" id="GO:0035556">
    <property type="term" value="P:intracellular signal transduction"/>
    <property type="evidence" value="ECO:0007669"/>
    <property type="project" value="InterPro"/>
</dbReference>
<evidence type="ECO:0000259" key="19">
    <source>
        <dbReference type="PROSITE" id="PS50011"/>
    </source>
</evidence>
<dbReference type="GO" id="GO:0042330">
    <property type="term" value="P:taxis"/>
    <property type="evidence" value="ECO:0007669"/>
    <property type="project" value="UniProtKB-ARBA"/>
</dbReference>
<name>A0A1I7T5G0_9PELO</name>
<evidence type="ECO:0000256" key="6">
    <source>
        <dbReference type="ARBA" id="ARBA00022692"/>
    </source>
</evidence>
<dbReference type="Proteomes" id="UP000095282">
    <property type="component" value="Unplaced"/>
</dbReference>
<dbReference type="Gene3D" id="1.10.510.10">
    <property type="entry name" value="Transferase(Phosphotransferase) domain 1"/>
    <property type="match status" value="1"/>
</dbReference>
<keyword evidence="16" id="KW-0141">cGMP biosynthesis</keyword>
<organism evidence="21 22">
    <name type="scientific">Caenorhabditis tropicalis</name>
    <dbReference type="NCBI Taxonomy" id="1561998"/>
    <lineage>
        <taxon>Eukaryota</taxon>
        <taxon>Metazoa</taxon>
        <taxon>Ecdysozoa</taxon>
        <taxon>Nematoda</taxon>
        <taxon>Chromadorea</taxon>
        <taxon>Rhabditida</taxon>
        <taxon>Rhabditina</taxon>
        <taxon>Rhabditomorpha</taxon>
        <taxon>Rhabditoidea</taxon>
        <taxon>Rhabditidae</taxon>
        <taxon>Peloderinae</taxon>
        <taxon>Caenorhabditis</taxon>
    </lineage>
</organism>
<dbReference type="InterPro" id="IPR011009">
    <property type="entry name" value="Kinase-like_dom_sf"/>
</dbReference>
<dbReference type="InterPro" id="IPR000719">
    <property type="entry name" value="Prot_kinase_dom"/>
</dbReference>
<keyword evidence="7" id="KW-0479">Metal-binding</keyword>
<evidence type="ECO:0000256" key="17">
    <source>
        <dbReference type="SAM" id="MobiDB-lite"/>
    </source>
</evidence>
<dbReference type="InterPro" id="IPR001054">
    <property type="entry name" value="A/G_cyclase"/>
</dbReference>
<feature type="transmembrane region" description="Helical" evidence="18">
    <location>
        <begin position="367"/>
        <end position="388"/>
    </location>
</feature>
<dbReference type="FunFam" id="3.30.70.1230:FF:000035">
    <property type="entry name" value="Guanylate cyclase"/>
    <property type="match status" value="1"/>
</dbReference>
<keyword evidence="8" id="KW-0732">Signal</keyword>
<dbReference type="InterPro" id="IPR024041">
    <property type="entry name" value="NH4_transpt_AmtB-like_dom"/>
</dbReference>
<feature type="transmembrane region" description="Helical" evidence="18">
    <location>
        <begin position="223"/>
        <end position="243"/>
    </location>
</feature>
<evidence type="ECO:0000256" key="2">
    <source>
        <dbReference type="ARBA" id="ARBA00004141"/>
    </source>
</evidence>
<dbReference type="PANTHER" id="PTHR11920">
    <property type="entry name" value="GUANYLYL CYCLASE"/>
    <property type="match status" value="1"/>
</dbReference>
<keyword evidence="13 18" id="KW-0472">Membrane</keyword>
<evidence type="ECO:0000256" key="7">
    <source>
        <dbReference type="ARBA" id="ARBA00022723"/>
    </source>
</evidence>
<feature type="transmembrane region" description="Helical" evidence="18">
    <location>
        <begin position="33"/>
        <end position="52"/>
    </location>
</feature>
<accession>A0A1I7T5G0</accession>
<comment type="catalytic activity">
    <reaction evidence="1">
        <text>GTP = 3',5'-cyclic GMP + diphosphate</text>
        <dbReference type="Rhea" id="RHEA:13665"/>
        <dbReference type="ChEBI" id="CHEBI:33019"/>
        <dbReference type="ChEBI" id="CHEBI:37565"/>
        <dbReference type="ChEBI" id="CHEBI:57746"/>
        <dbReference type="EC" id="4.6.1.2"/>
    </reaction>
</comment>
<dbReference type="PROSITE" id="PS50125">
    <property type="entry name" value="GUANYLATE_CYCLASE_2"/>
    <property type="match status" value="1"/>
</dbReference>
<evidence type="ECO:0000256" key="10">
    <source>
        <dbReference type="ARBA" id="ARBA00022842"/>
    </source>
</evidence>
<dbReference type="InterPro" id="IPR050401">
    <property type="entry name" value="Cyclic_nucleotide_synthase"/>
</dbReference>
<dbReference type="InterPro" id="IPR002229">
    <property type="entry name" value="RhesusRHD"/>
</dbReference>
<evidence type="ECO:0000313" key="21">
    <source>
        <dbReference type="Proteomes" id="UP000095282"/>
    </source>
</evidence>
<dbReference type="SUPFAM" id="SSF111352">
    <property type="entry name" value="Ammonium transporter"/>
    <property type="match status" value="1"/>
</dbReference>
<dbReference type="GO" id="GO:0001653">
    <property type="term" value="F:peptide receptor activity"/>
    <property type="evidence" value="ECO:0007669"/>
    <property type="project" value="TreeGrafter"/>
</dbReference>